<dbReference type="GO" id="GO:0006508">
    <property type="term" value="P:proteolysis"/>
    <property type="evidence" value="ECO:0007669"/>
    <property type="project" value="UniProtKB-KW"/>
</dbReference>
<dbReference type="GO" id="GO:0008233">
    <property type="term" value="F:peptidase activity"/>
    <property type="evidence" value="ECO:0007669"/>
    <property type="project" value="UniProtKB-KW"/>
</dbReference>
<keyword evidence="7 8" id="KW-0472">Membrane</keyword>
<keyword evidence="3" id="KW-0645">Protease</keyword>
<evidence type="ECO:0000256" key="5">
    <source>
        <dbReference type="ARBA" id="ARBA00022801"/>
    </source>
</evidence>
<keyword evidence="6 8" id="KW-1133">Transmembrane helix</keyword>
<evidence type="ECO:0000256" key="3">
    <source>
        <dbReference type="ARBA" id="ARBA00022670"/>
    </source>
</evidence>
<evidence type="ECO:0000256" key="4">
    <source>
        <dbReference type="ARBA" id="ARBA00022692"/>
    </source>
</evidence>
<feature type="transmembrane region" description="Helical" evidence="8">
    <location>
        <begin position="93"/>
        <end position="115"/>
    </location>
</feature>
<feature type="transmembrane region" description="Helical" evidence="8">
    <location>
        <begin position="63"/>
        <end position="81"/>
    </location>
</feature>
<keyword evidence="2" id="KW-1003">Cell membrane</keyword>
<evidence type="ECO:0000313" key="9">
    <source>
        <dbReference type="EMBL" id="HIH09517.1"/>
    </source>
</evidence>
<dbReference type="EMBL" id="DUGC01000044">
    <property type="protein sequence ID" value="HIH09517.1"/>
    <property type="molecule type" value="Genomic_DNA"/>
</dbReference>
<dbReference type="NCBIfam" id="TIGR04178">
    <property type="entry name" value="exo_archaeo"/>
    <property type="match status" value="1"/>
</dbReference>
<feature type="transmembrane region" description="Helical" evidence="8">
    <location>
        <begin position="12"/>
        <end position="37"/>
    </location>
</feature>
<feature type="transmembrane region" description="Helical" evidence="8">
    <location>
        <begin position="127"/>
        <end position="147"/>
    </location>
</feature>
<keyword evidence="5" id="KW-0378">Hydrolase</keyword>
<evidence type="ECO:0000256" key="1">
    <source>
        <dbReference type="ARBA" id="ARBA00004651"/>
    </source>
</evidence>
<proteinExistence type="predicted"/>
<organism evidence="9 10">
    <name type="scientific">Candidatus Iainarchaeum sp</name>
    <dbReference type="NCBI Taxonomy" id="3101447"/>
    <lineage>
        <taxon>Archaea</taxon>
        <taxon>Candidatus Iainarchaeota</taxon>
        <taxon>Candidatus Iainarchaeia</taxon>
        <taxon>Candidatus Iainarchaeales</taxon>
        <taxon>Candidatus Iainarchaeaceae</taxon>
        <taxon>Candidatus Iainarchaeum</taxon>
    </lineage>
</organism>
<dbReference type="Pfam" id="PF09721">
    <property type="entry name" value="Exosortase_EpsH"/>
    <property type="match status" value="1"/>
</dbReference>
<dbReference type="InterPro" id="IPR019127">
    <property type="entry name" value="Exosortase"/>
</dbReference>
<comment type="subcellular location">
    <subcellularLocation>
        <location evidence="1">Cell membrane</location>
        <topology evidence="1">Multi-pass membrane protein</topology>
    </subcellularLocation>
</comment>
<dbReference type="GO" id="GO:0005886">
    <property type="term" value="C:plasma membrane"/>
    <property type="evidence" value="ECO:0007669"/>
    <property type="project" value="UniProtKB-SubCell"/>
</dbReference>
<reference evidence="10" key="1">
    <citation type="journal article" date="2020" name="bioRxiv">
        <title>A rank-normalized archaeal taxonomy based on genome phylogeny resolves widespread incomplete and uneven classifications.</title>
        <authorList>
            <person name="Rinke C."/>
            <person name="Chuvochina M."/>
            <person name="Mussig A.J."/>
            <person name="Chaumeil P.-A."/>
            <person name="Waite D.W."/>
            <person name="Whitman W.B."/>
            <person name="Parks D.H."/>
            <person name="Hugenholtz P."/>
        </authorList>
    </citation>
    <scope>NUCLEOTIDE SEQUENCE [LARGE SCALE GENOMIC DNA]</scope>
</reference>
<sequence>MNAGRKEIAFLAKFAVIFSSAEFLIFTLDFSALQVFIARTQAGLFGLQASGSRIILEKGIFDITPSCTGLVSASILGAIIFSLSKPSLGQKAYIFASGVVLLLALNYIRVLAVVWTGAQFGMDAAQLLHIASWFATSLIVLGLWYVFTKRVSKVDDFAQIL</sequence>
<comment type="caution">
    <text evidence="9">The sequence shown here is derived from an EMBL/GenBank/DDBJ whole genome shotgun (WGS) entry which is preliminary data.</text>
</comment>
<gene>
    <name evidence="9" type="ORF">HA254_02495</name>
</gene>
<keyword evidence="4 8" id="KW-0812">Transmembrane</keyword>
<evidence type="ECO:0000256" key="7">
    <source>
        <dbReference type="ARBA" id="ARBA00023136"/>
    </source>
</evidence>
<evidence type="ECO:0000256" key="8">
    <source>
        <dbReference type="SAM" id="Phobius"/>
    </source>
</evidence>
<evidence type="ECO:0000313" key="10">
    <source>
        <dbReference type="Proteomes" id="UP000565078"/>
    </source>
</evidence>
<evidence type="ECO:0000256" key="6">
    <source>
        <dbReference type="ARBA" id="ARBA00022989"/>
    </source>
</evidence>
<name>A0A7J4J0C0_9ARCH</name>
<accession>A0A7J4J0C0</accession>
<dbReference type="Proteomes" id="UP000565078">
    <property type="component" value="Unassembled WGS sequence"/>
</dbReference>
<dbReference type="AlphaFoldDB" id="A0A7J4J0C0"/>
<protein>
    <submittedName>
        <fullName evidence="9">Exosortase/archaeosortase family protein</fullName>
    </submittedName>
</protein>
<evidence type="ECO:0000256" key="2">
    <source>
        <dbReference type="ARBA" id="ARBA00022475"/>
    </source>
</evidence>
<dbReference type="InterPro" id="IPR026392">
    <property type="entry name" value="Exo/Archaeosortase_dom"/>
</dbReference>